<accession>A0A1J5QSA3</accession>
<dbReference type="Pfam" id="PF11684">
    <property type="entry name" value="DUF3280"/>
    <property type="match status" value="1"/>
</dbReference>
<comment type="caution">
    <text evidence="1">The sequence shown here is derived from an EMBL/GenBank/DDBJ whole genome shotgun (WGS) entry which is preliminary data.</text>
</comment>
<sequence length="178" mass="19557">MNRLMVKIVFLLSLIGLVAPAAFAGPVAKVMVLDFQLNDLTDLPNAPEELARIELLTSAFRRKLANNGVEIVPVNDALKAELSAYSATYLFDRVDHAAKLAEGSGADYLIVGVAMKPTYLFVYPRLRMVDVKTQKGVLSTYAQLESSWTDKNTTVNTAERLANKVSEKLRELAGKANR</sequence>
<dbReference type="InterPro" id="IPR021698">
    <property type="entry name" value="DUF3280"/>
</dbReference>
<protein>
    <submittedName>
        <fullName evidence="1">Uncharacterized protein</fullName>
    </submittedName>
</protein>
<reference evidence="1" key="1">
    <citation type="submission" date="2016-10" db="EMBL/GenBank/DDBJ databases">
        <title>Sequence of Gallionella enrichment culture.</title>
        <authorList>
            <person name="Poehlein A."/>
            <person name="Muehling M."/>
            <person name="Daniel R."/>
        </authorList>
    </citation>
    <scope>NUCLEOTIDE SEQUENCE</scope>
</reference>
<dbReference type="EMBL" id="MLJW01000769">
    <property type="protein sequence ID" value="OIQ82759.1"/>
    <property type="molecule type" value="Genomic_DNA"/>
</dbReference>
<gene>
    <name evidence="1" type="ORF">GALL_354430</name>
</gene>
<proteinExistence type="predicted"/>
<organism evidence="1">
    <name type="scientific">mine drainage metagenome</name>
    <dbReference type="NCBI Taxonomy" id="410659"/>
    <lineage>
        <taxon>unclassified sequences</taxon>
        <taxon>metagenomes</taxon>
        <taxon>ecological metagenomes</taxon>
    </lineage>
</organism>
<name>A0A1J5QSA3_9ZZZZ</name>
<dbReference type="AlphaFoldDB" id="A0A1J5QSA3"/>
<evidence type="ECO:0000313" key="1">
    <source>
        <dbReference type="EMBL" id="OIQ82759.1"/>
    </source>
</evidence>